<accession>A0A1C7NPG2</accession>
<dbReference type="PANTHER" id="PTHR31234:SF2">
    <property type="entry name" value="OS05G0199100 PROTEIN"/>
    <property type="match status" value="1"/>
</dbReference>
<dbReference type="STRING" id="101091.A0A1C7NPG2"/>
<dbReference type="GO" id="GO:0016020">
    <property type="term" value="C:membrane"/>
    <property type="evidence" value="ECO:0007669"/>
    <property type="project" value="UniProtKB-SubCell"/>
</dbReference>
<dbReference type="SUPFAM" id="SSF117070">
    <property type="entry name" value="LEA14-like"/>
    <property type="match status" value="1"/>
</dbReference>
<dbReference type="InterPro" id="IPR044839">
    <property type="entry name" value="NDR1-like"/>
</dbReference>
<keyword evidence="6" id="KW-1185">Reference proteome</keyword>
<evidence type="ECO:0008006" key="7">
    <source>
        <dbReference type="Google" id="ProtNLM"/>
    </source>
</evidence>
<evidence type="ECO:0000256" key="4">
    <source>
        <dbReference type="SAM" id="Phobius"/>
    </source>
</evidence>
<keyword evidence="4" id="KW-1133">Transmembrane helix</keyword>
<name>A0A1C7NPG2_9FUNG</name>
<evidence type="ECO:0000313" key="6">
    <source>
        <dbReference type="Proteomes" id="UP000093000"/>
    </source>
</evidence>
<dbReference type="AlphaFoldDB" id="A0A1C7NPG2"/>
<comment type="subcellular location">
    <subcellularLocation>
        <location evidence="1">Membrane</location>
    </subcellularLocation>
</comment>
<keyword evidence="2 4" id="KW-0472">Membrane</keyword>
<proteinExistence type="predicted"/>
<protein>
    <recommendedName>
        <fullName evidence="7">Late embryogenesis abundant protein LEA-2 subgroup domain-containing protein</fullName>
    </recommendedName>
</protein>
<evidence type="ECO:0000256" key="1">
    <source>
        <dbReference type="ARBA" id="ARBA00004370"/>
    </source>
</evidence>
<organism evidence="5 6">
    <name type="scientific">Choanephora cucurbitarum</name>
    <dbReference type="NCBI Taxonomy" id="101091"/>
    <lineage>
        <taxon>Eukaryota</taxon>
        <taxon>Fungi</taxon>
        <taxon>Fungi incertae sedis</taxon>
        <taxon>Mucoromycota</taxon>
        <taxon>Mucoromycotina</taxon>
        <taxon>Mucoromycetes</taxon>
        <taxon>Mucorales</taxon>
        <taxon>Mucorineae</taxon>
        <taxon>Choanephoraceae</taxon>
        <taxon>Choanephoroideae</taxon>
        <taxon>Choanephora</taxon>
    </lineage>
</organism>
<dbReference type="EMBL" id="LUGH01000030">
    <property type="protein sequence ID" value="OBZ90880.1"/>
    <property type="molecule type" value="Genomic_DNA"/>
</dbReference>
<feature type="transmembrane region" description="Helical" evidence="4">
    <location>
        <begin position="122"/>
        <end position="148"/>
    </location>
</feature>
<dbReference type="OrthoDB" id="20273at2759"/>
<sequence length="308" mass="33637">MPAPPQKQFSNGDYYSSKASAPPLPHHIETAQSSDQLGMNEMPVNSPSPYPVYNHSSPPGYAPSPPQTNYNDLHQRDSMSDMKFMDHYDSDDEIEKIIPRERKKRSCIDKLCCGCCTCCPKWLRWCSCIILLIIIILAIVIGVLAALFKVPTVSYTGLQGEPNVAFTNNVLNMNFKIGITVDNPNFESITFEKITADAYYPAPYNVYIGGGNVTDLHISSNAVTNITFPFDVSVNSTDSGQQGVLMDLVTKCGFDGSAPQNIGIDYYVHPTVRIIGIPITITISKTMSMACPIQSSDLTSLFGSGIAG</sequence>
<dbReference type="GO" id="GO:0098542">
    <property type="term" value="P:defense response to other organism"/>
    <property type="evidence" value="ECO:0007669"/>
    <property type="project" value="InterPro"/>
</dbReference>
<evidence type="ECO:0000256" key="3">
    <source>
        <dbReference type="SAM" id="MobiDB-lite"/>
    </source>
</evidence>
<dbReference type="PANTHER" id="PTHR31234">
    <property type="entry name" value="LATE EMBRYOGENESIS ABUNDANT (LEA) HYDROXYPROLINE-RICH GLYCOPROTEIN FAMILY"/>
    <property type="match status" value="1"/>
</dbReference>
<keyword evidence="4" id="KW-0812">Transmembrane</keyword>
<dbReference type="InParanoid" id="A0A1C7NPG2"/>
<evidence type="ECO:0000256" key="2">
    <source>
        <dbReference type="ARBA" id="ARBA00023136"/>
    </source>
</evidence>
<evidence type="ECO:0000313" key="5">
    <source>
        <dbReference type="EMBL" id="OBZ90880.1"/>
    </source>
</evidence>
<feature type="region of interest" description="Disordered" evidence="3">
    <location>
        <begin position="1"/>
        <end position="74"/>
    </location>
</feature>
<feature type="compositionally biased region" description="Polar residues" evidence="3">
    <location>
        <begin position="7"/>
        <end position="19"/>
    </location>
</feature>
<dbReference type="Gene3D" id="2.60.40.1820">
    <property type="match status" value="1"/>
</dbReference>
<comment type="caution">
    <text evidence="5">The sequence shown here is derived from an EMBL/GenBank/DDBJ whole genome shotgun (WGS) entry which is preliminary data.</text>
</comment>
<dbReference type="Proteomes" id="UP000093000">
    <property type="component" value="Unassembled WGS sequence"/>
</dbReference>
<feature type="compositionally biased region" description="Polar residues" evidence="3">
    <location>
        <begin position="30"/>
        <end position="47"/>
    </location>
</feature>
<reference evidence="5 6" key="1">
    <citation type="submission" date="2016-03" db="EMBL/GenBank/DDBJ databases">
        <title>Choanephora cucurbitarum.</title>
        <authorList>
            <person name="Min B."/>
            <person name="Park H."/>
            <person name="Park J.-H."/>
            <person name="Shin H.-D."/>
            <person name="Choi I.-G."/>
        </authorList>
    </citation>
    <scope>NUCLEOTIDE SEQUENCE [LARGE SCALE GENOMIC DNA]</scope>
    <source>
        <strain evidence="5 6">KUS-F28377</strain>
    </source>
</reference>
<gene>
    <name evidence="5" type="ORF">A0J61_01067</name>
</gene>